<dbReference type="GO" id="GO:0016477">
    <property type="term" value="P:cell migration"/>
    <property type="evidence" value="ECO:0007669"/>
    <property type="project" value="TreeGrafter"/>
</dbReference>
<evidence type="ECO:0000313" key="14">
    <source>
        <dbReference type="EMBL" id="KAK4473267.1"/>
    </source>
</evidence>
<keyword evidence="10" id="KW-0449">Lipoprotein</keyword>
<feature type="compositionally biased region" description="Basic and acidic residues" evidence="12">
    <location>
        <begin position="768"/>
        <end position="778"/>
    </location>
</feature>
<proteinExistence type="inferred from homology"/>
<keyword evidence="8" id="KW-0325">Glycoprotein</keyword>
<keyword evidence="15" id="KW-1185">Reference proteome</keyword>
<keyword evidence="13" id="KW-1133">Transmembrane helix</keyword>
<dbReference type="Pfam" id="PF01153">
    <property type="entry name" value="Glypican"/>
    <property type="match status" value="1"/>
</dbReference>
<keyword evidence="4" id="KW-0336">GPI-anchor</keyword>
<evidence type="ECO:0000256" key="8">
    <source>
        <dbReference type="ARBA" id="ARBA00023180"/>
    </source>
</evidence>
<name>A0AAE1ZG73_SCHME</name>
<dbReference type="InterPro" id="IPR001863">
    <property type="entry name" value="Glypican"/>
</dbReference>
<dbReference type="GO" id="GO:0098552">
    <property type="term" value="C:side of membrane"/>
    <property type="evidence" value="ECO:0007669"/>
    <property type="project" value="UniProtKB-KW"/>
</dbReference>
<evidence type="ECO:0000256" key="7">
    <source>
        <dbReference type="ARBA" id="ARBA00023136"/>
    </source>
</evidence>
<dbReference type="PANTHER" id="PTHR10822">
    <property type="entry name" value="GLYPICAN"/>
    <property type="match status" value="1"/>
</dbReference>
<feature type="compositionally biased region" description="Polar residues" evidence="12">
    <location>
        <begin position="825"/>
        <end position="850"/>
    </location>
</feature>
<evidence type="ECO:0000256" key="2">
    <source>
        <dbReference type="ARBA" id="ARBA00010260"/>
    </source>
</evidence>
<evidence type="ECO:0000313" key="15">
    <source>
        <dbReference type="Proteomes" id="UP001292079"/>
    </source>
</evidence>
<evidence type="ECO:0000256" key="3">
    <source>
        <dbReference type="ARBA" id="ARBA00022475"/>
    </source>
</evidence>
<feature type="region of interest" description="Disordered" evidence="12">
    <location>
        <begin position="54"/>
        <end position="94"/>
    </location>
</feature>
<dbReference type="GO" id="GO:0009966">
    <property type="term" value="P:regulation of signal transduction"/>
    <property type="evidence" value="ECO:0007669"/>
    <property type="project" value="InterPro"/>
</dbReference>
<feature type="transmembrane region" description="Helical" evidence="13">
    <location>
        <begin position="12"/>
        <end position="30"/>
    </location>
</feature>
<evidence type="ECO:0000256" key="6">
    <source>
        <dbReference type="ARBA" id="ARBA00022974"/>
    </source>
</evidence>
<evidence type="ECO:0000256" key="9">
    <source>
        <dbReference type="ARBA" id="ARBA00023207"/>
    </source>
</evidence>
<dbReference type="AlphaFoldDB" id="A0AAE1ZG73"/>
<keyword evidence="5" id="KW-0732">Signal</keyword>
<keyword evidence="7 13" id="KW-0472">Membrane</keyword>
<dbReference type="GO" id="GO:0005886">
    <property type="term" value="C:plasma membrane"/>
    <property type="evidence" value="ECO:0007669"/>
    <property type="project" value="UniProtKB-SubCell"/>
</dbReference>
<feature type="region of interest" description="Disordered" evidence="12">
    <location>
        <begin position="384"/>
        <end position="406"/>
    </location>
</feature>
<dbReference type="Proteomes" id="UP001292079">
    <property type="component" value="Unassembled WGS sequence"/>
</dbReference>
<accession>A0AAE1ZG73</accession>
<feature type="compositionally biased region" description="Low complexity" evidence="12">
    <location>
        <begin position="61"/>
        <end position="86"/>
    </location>
</feature>
<comment type="subcellular location">
    <subcellularLocation>
        <location evidence="1">Cell membrane</location>
        <topology evidence="1">Lipid-anchor</topology>
        <topology evidence="1">GPI-anchor</topology>
    </subcellularLocation>
</comment>
<sequence>MFRLSNSEHCELIVFYVTVMLFVNIYANNLTKEKCQLAVQEAFSMGVNFQRPENLPISLDPTTQSEQQQQQHQQPSHHNLHVNNHNSDSPISTTLDENLRNAKESLPLWLSETQLNQLLEYNFLDTYRAHAGQGRSISDLTWNTNHSQSYQSLCFWPETNLPKQTCCTFQMELGLLQKTTDELHQSLSDYLGRWHKELTKLRTALRDQLIENLEILKIKLNQTLCSYELLLPLIKTNINEHLIKHTWNCWYHLLELISKLHLILDQSFITQNDLILDLMFPIDNFLMQSLLETSCNMHIIDTKNIQAEELDEKIKCHEYCQARLNLIFDSLTGHSDLPSLTRKSRNLFVNKVRNSHSLISPLSDEEDDDYTMNEERQILKHRNTKSSTINNNNNNNANNNNNDVNQMNNFPVEVEQYRMLYRPELVFTFRLNRKLIQSLELGESIIDGLKNFNIAQGTCMRKLMRMHHCALCTGEMLSRPCPGLCLKILFNCLRPLSQLNPQWHRFTETIMTVVDIFIEKPHLRLESQLDDFPEHLINYYHQLLHTYHSWLQPQCSGIKKLYGIFNQLKNNSKTILQSIKQNNNTKRLRNSKKVFEQIKTTMDEITHIWSRSSLTLCLESPYLALLNGRHDQCWNGTAIASFNEEKCTFCQHELKVPENTITISYSQNNHNNEKLSPSRKQRTSFIPINDVKQSSITDTDDLLSASIVSSNFLFNNPAWNSPLQHDKQLAFRRANEILVRASRDLEWSVKSLLAETNYYDSLNSKSTSNEDSKLKGDEQIPTFQKPGGSEKYEAGKLPSNSLGMLAYGSILNWNAQEEGEESESRLPTNSRSNNPDSSTKPIHMTVNQGMSKKKNSTDKSQSTRPLERNSNIGSGFIPGWPLYAWTPISSPTKEHSYEKPVDNNFSQHEFNYDGSGLHDSKYSITQSNEYIYSHMFPFVNMNSPRINIPMINTNENFLQNYSLLNSSHISSNKSS</sequence>
<evidence type="ECO:0000256" key="13">
    <source>
        <dbReference type="SAM" id="Phobius"/>
    </source>
</evidence>
<evidence type="ECO:0008006" key="16">
    <source>
        <dbReference type="Google" id="ProtNLM"/>
    </source>
</evidence>
<evidence type="ECO:0000256" key="11">
    <source>
        <dbReference type="RuleBase" id="RU003518"/>
    </source>
</evidence>
<evidence type="ECO:0000256" key="1">
    <source>
        <dbReference type="ARBA" id="ARBA00004609"/>
    </source>
</evidence>
<evidence type="ECO:0000256" key="12">
    <source>
        <dbReference type="SAM" id="MobiDB-lite"/>
    </source>
</evidence>
<dbReference type="GO" id="GO:0009986">
    <property type="term" value="C:cell surface"/>
    <property type="evidence" value="ECO:0007669"/>
    <property type="project" value="TreeGrafter"/>
</dbReference>
<dbReference type="PANTHER" id="PTHR10822:SF29">
    <property type="entry name" value="DIVISION ABNORMALLY DELAYED PROTEIN"/>
    <property type="match status" value="1"/>
</dbReference>
<protein>
    <recommendedName>
        <fullName evidence="16">Glypican</fullName>
    </recommendedName>
</protein>
<dbReference type="GO" id="GO:1905475">
    <property type="term" value="P:regulation of protein localization to membrane"/>
    <property type="evidence" value="ECO:0007669"/>
    <property type="project" value="TreeGrafter"/>
</dbReference>
<evidence type="ECO:0000256" key="10">
    <source>
        <dbReference type="ARBA" id="ARBA00023288"/>
    </source>
</evidence>
<comment type="similarity">
    <text evidence="2 11">Belongs to the glypican family.</text>
</comment>
<feature type="compositionally biased region" description="Low complexity" evidence="12">
    <location>
        <begin position="390"/>
        <end position="406"/>
    </location>
</feature>
<feature type="region of interest" description="Disordered" evidence="12">
    <location>
        <begin position="762"/>
        <end position="796"/>
    </location>
</feature>
<comment type="caution">
    <text evidence="14">The sequence shown here is derived from an EMBL/GenBank/DDBJ whole genome shotgun (WGS) entry which is preliminary data.</text>
</comment>
<dbReference type="GO" id="GO:0005576">
    <property type="term" value="C:extracellular region"/>
    <property type="evidence" value="ECO:0007669"/>
    <property type="project" value="TreeGrafter"/>
</dbReference>
<gene>
    <name evidence="14" type="ORF">MN116_004437</name>
</gene>
<feature type="non-terminal residue" evidence="14">
    <location>
        <position position="975"/>
    </location>
</feature>
<keyword evidence="3" id="KW-1003">Cell membrane</keyword>
<evidence type="ECO:0000256" key="5">
    <source>
        <dbReference type="ARBA" id="ARBA00022729"/>
    </source>
</evidence>
<reference evidence="14" key="2">
    <citation type="journal article" date="2023" name="Infect Dis Poverty">
        <title>Chromosome-scale genome of the human blood fluke Schistosoma mekongi and its implications for public health.</title>
        <authorList>
            <person name="Zhou M."/>
            <person name="Xu L."/>
            <person name="Xu D."/>
            <person name="Chen W."/>
            <person name="Khan J."/>
            <person name="Hu Y."/>
            <person name="Huang H."/>
            <person name="Wei H."/>
            <person name="Zhang Y."/>
            <person name="Chusongsang P."/>
            <person name="Tanasarnprasert K."/>
            <person name="Hu X."/>
            <person name="Limpanont Y."/>
            <person name="Lv Z."/>
        </authorList>
    </citation>
    <scope>NUCLEOTIDE SEQUENCE</scope>
    <source>
        <strain evidence="14">LV_2022a</strain>
    </source>
</reference>
<evidence type="ECO:0000256" key="4">
    <source>
        <dbReference type="ARBA" id="ARBA00022622"/>
    </source>
</evidence>
<reference evidence="14" key="1">
    <citation type="submission" date="2022-04" db="EMBL/GenBank/DDBJ databases">
        <authorList>
            <person name="Xu L."/>
            <person name="Lv Z."/>
        </authorList>
    </citation>
    <scope>NUCLEOTIDE SEQUENCE</scope>
    <source>
        <strain evidence="14">LV_2022a</strain>
    </source>
</reference>
<organism evidence="14 15">
    <name type="scientific">Schistosoma mekongi</name>
    <name type="common">Parasitic worm</name>
    <dbReference type="NCBI Taxonomy" id="38744"/>
    <lineage>
        <taxon>Eukaryota</taxon>
        <taxon>Metazoa</taxon>
        <taxon>Spiralia</taxon>
        <taxon>Lophotrochozoa</taxon>
        <taxon>Platyhelminthes</taxon>
        <taxon>Trematoda</taxon>
        <taxon>Digenea</taxon>
        <taxon>Strigeidida</taxon>
        <taxon>Schistosomatoidea</taxon>
        <taxon>Schistosomatidae</taxon>
        <taxon>Schistosoma</taxon>
    </lineage>
</organism>
<keyword evidence="9" id="KW-0357">Heparan sulfate</keyword>
<keyword evidence="6" id="KW-0654">Proteoglycan</keyword>
<feature type="region of interest" description="Disordered" evidence="12">
    <location>
        <begin position="816"/>
        <end position="872"/>
    </location>
</feature>
<dbReference type="EMBL" id="JALJAT010000002">
    <property type="protein sequence ID" value="KAK4473267.1"/>
    <property type="molecule type" value="Genomic_DNA"/>
</dbReference>
<feature type="compositionally biased region" description="Polar residues" evidence="12">
    <location>
        <begin position="858"/>
        <end position="872"/>
    </location>
</feature>
<keyword evidence="13" id="KW-0812">Transmembrane</keyword>